<evidence type="ECO:0000256" key="1">
    <source>
        <dbReference type="ARBA" id="ARBA00013860"/>
    </source>
</evidence>
<accession>A0A3D3R419</accession>
<evidence type="ECO:0000313" key="10">
    <source>
        <dbReference type="Proteomes" id="UP000263642"/>
    </source>
</evidence>
<dbReference type="InterPro" id="IPR035642">
    <property type="entry name" value="MraZ_N"/>
</dbReference>
<comment type="caution">
    <text evidence="9">The sequence shown here is derived from an EMBL/GenBank/DDBJ whole genome shotgun (WGS) entry which is preliminary data.</text>
</comment>
<comment type="subunit">
    <text evidence="7">Forms oligomers.</text>
</comment>
<feature type="domain" description="SpoVT-AbrB" evidence="8">
    <location>
        <begin position="94"/>
        <end position="139"/>
    </location>
</feature>
<proteinExistence type="inferred from homology"/>
<dbReference type="PROSITE" id="PS51740">
    <property type="entry name" value="SPOVT_ABRB"/>
    <property type="match status" value="2"/>
</dbReference>
<dbReference type="AlphaFoldDB" id="A0A3D3R419"/>
<organism evidence="9 10">
    <name type="scientific">Gimesia maris</name>
    <dbReference type="NCBI Taxonomy" id="122"/>
    <lineage>
        <taxon>Bacteria</taxon>
        <taxon>Pseudomonadati</taxon>
        <taxon>Planctomycetota</taxon>
        <taxon>Planctomycetia</taxon>
        <taxon>Planctomycetales</taxon>
        <taxon>Planctomycetaceae</taxon>
        <taxon>Gimesia</taxon>
    </lineage>
</organism>
<evidence type="ECO:0000256" key="2">
    <source>
        <dbReference type="ARBA" id="ARBA00022490"/>
    </source>
</evidence>
<keyword evidence="6 7" id="KW-0804">Transcription</keyword>
<feature type="domain" description="SpoVT-AbrB" evidence="8">
    <location>
        <begin position="10"/>
        <end position="55"/>
    </location>
</feature>
<dbReference type="InterPro" id="IPR003444">
    <property type="entry name" value="MraZ"/>
</dbReference>
<name>A0A3D3R419_9PLAN</name>
<evidence type="ECO:0000259" key="8">
    <source>
        <dbReference type="PROSITE" id="PS51740"/>
    </source>
</evidence>
<dbReference type="PANTHER" id="PTHR34701:SF1">
    <property type="entry name" value="TRANSCRIPTIONAL REGULATOR MRAZ"/>
    <property type="match status" value="1"/>
</dbReference>
<evidence type="ECO:0000256" key="7">
    <source>
        <dbReference type="HAMAP-Rule" id="MF_01008"/>
    </source>
</evidence>
<dbReference type="InterPro" id="IPR007159">
    <property type="entry name" value="SpoVT-AbrB_dom"/>
</dbReference>
<dbReference type="GO" id="GO:0003700">
    <property type="term" value="F:DNA-binding transcription factor activity"/>
    <property type="evidence" value="ECO:0007669"/>
    <property type="project" value="UniProtKB-UniRule"/>
</dbReference>
<sequence length="160" mass="18428">MSSDTFITGETKRTVDDRFRISLPAEMAQAITDESGETMLTKERAGCLSLWKAADWQNRQQQGVELIKQKIQSHRLENRWDEVQRLGRLLSTRNRTIQLANRSRCTIPEGFREFLGVQPNQDVMIVGAVICVEIWNLEAWQNLLEQDMPEFGTLFKDLSG</sequence>
<dbReference type="EMBL" id="DQAY01000045">
    <property type="protein sequence ID" value="HCO22747.1"/>
    <property type="molecule type" value="Genomic_DNA"/>
</dbReference>
<gene>
    <name evidence="7" type="primary">mraZ</name>
    <name evidence="9" type="ORF">DIT97_06680</name>
</gene>
<keyword evidence="2 7" id="KW-0963">Cytoplasm</keyword>
<dbReference type="Proteomes" id="UP000263642">
    <property type="component" value="Unassembled WGS sequence"/>
</dbReference>
<evidence type="ECO:0000256" key="6">
    <source>
        <dbReference type="ARBA" id="ARBA00023163"/>
    </source>
</evidence>
<comment type="subcellular location">
    <subcellularLocation>
        <location evidence="7">Cytoplasm</location>
        <location evidence="7">Nucleoid</location>
    </subcellularLocation>
</comment>
<dbReference type="SUPFAM" id="SSF89447">
    <property type="entry name" value="AbrB/MazE/MraZ-like"/>
    <property type="match status" value="1"/>
</dbReference>
<reference evidence="9 10" key="1">
    <citation type="journal article" date="2018" name="Nat. Biotechnol.">
        <title>A standardized bacterial taxonomy based on genome phylogeny substantially revises the tree of life.</title>
        <authorList>
            <person name="Parks D.H."/>
            <person name="Chuvochina M."/>
            <person name="Waite D.W."/>
            <person name="Rinke C."/>
            <person name="Skarshewski A."/>
            <person name="Chaumeil P.A."/>
            <person name="Hugenholtz P."/>
        </authorList>
    </citation>
    <scope>NUCLEOTIDE SEQUENCE [LARGE SCALE GENOMIC DNA]</scope>
    <source>
        <strain evidence="9">UBA9375</strain>
    </source>
</reference>
<dbReference type="InterPro" id="IPR037914">
    <property type="entry name" value="SpoVT-AbrB_sf"/>
</dbReference>
<keyword evidence="3" id="KW-0677">Repeat</keyword>
<comment type="similarity">
    <text evidence="7">Belongs to the MraZ family.</text>
</comment>
<dbReference type="GO" id="GO:0009295">
    <property type="term" value="C:nucleoid"/>
    <property type="evidence" value="ECO:0007669"/>
    <property type="project" value="UniProtKB-SubCell"/>
</dbReference>
<dbReference type="CDD" id="cd16320">
    <property type="entry name" value="MraZ_N"/>
    <property type="match status" value="1"/>
</dbReference>
<evidence type="ECO:0000256" key="5">
    <source>
        <dbReference type="ARBA" id="ARBA00023125"/>
    </source>
</evidence>
<dbReference type="Gene3D" id="3.40.1550.20">
    <property type="entry name" value="Transcriptional regulator MraZ domain"/>
    <property type="match status" value="1"/>
</dbReference>
<dbReference type="GO" id="GO:2000143">
    <property type="term" value="P:negative regulation of DNA-templated transcription initiation"/>
    <property type="evidence" value="ECO:0007669"/>
    <property type="project" value="TreeGrafter"/>
</dbReference>
<dbReference type="InterPro" id="IPR020603">
    <property type="entry name" value="MraZ_dom"/>
</dbReference>
<dbReference type="GO" id="GO:0000976">
    <property type="term" value="F:transcription cis-regulatory region binding"/>
    <property type="evidence" value="ECO:0007669"/>
    <property type="project" value="TreeGrafter"/>
</dbReference>
<dbReference type="InterPro" id="IPR038619">
    <property type="entry name" value="MraZ_sf"/>
</dbReference>
<evidence type="ECO:0000313" key="9">
    <source>
        <dbReference type="EMBL" id="HCO22747.1"/>
    </source>
</evidence>
<evidence type="ECO:0000256" key="3">
    <source>
        <dbReference type="ARBA" id="ARBA00022737"/>
    </source>
</evidence>
<dbReference type="Pfam" id="PF02381">
    <property type="entry name" value="MraZ"/>
    <property type="match status" value="2"/>
</dbReference>
<keyword evidence="4 7" id="KW-0805">Transcription regulation</keyword>
<dbReference type="PANTHER" id="PTHR34701">
    <property type="entry name" value="TRANSCRIPTIONAL REGULATOR MRAZ"/>
    <property type="match status" value="1"/>
</dbReference>
<dbReference type="HAMAP" id="MF_01008">
    <property type="entry name" value="MraZ"/>
    <property type="match status" value="1"/>
</dbReference>
<protein>
    <recommendedName>
        <fullName evidence="1 7">Transcriptional regulator MraZ</fullName>
    </recommendedName>
</protein>
<dbReference type="GO" id="GO:0005737">
    <property type="term" value="C:cytoplasm"/>
    <property type="evidence" value="ECO:0007669"/>
    <property type="project" value="UniProtKB-UniRule"/>
</dbReference>
<keyword evidence="5 7" id="KW-0238">DNA-binding</keyword>
<evidence type="ECO:0000256" key="4">
    <source>
        <dbReference type="ARBA" id="ARBA00023015"/>
    </source>
</evidence>